<keyword evidence="1" id="KW-0812">Transmembrane</keyword>
<keyword evidence="1" id="KW-0472">Membrane</keyword>
<reference evidence="2 3" key="1">
    <citation type="submission" date="2014-06" db="EMBL/GenBank/DDBJ databases">
        <authorList>
            <person name="Le Roux F."/>
        </authorList>
    </citation>
    <scope>NUCLEOTIDE SEQUENCE [LARGE SCALE GENOMIC DNA]</scope>
    <source>
        <strain evidence="2 3">J5-4</strain>
    </source>
</reference>
<evidence type="ECO:0000256" key="1">
    <source>
        <dbReference type="SAM" id="Phobius"/>
    </source>
</evidence>
<accession>A0ABM9QVZ4</accession>
<dbReference type="Proteomes" id="UP000049077">
    <property type="component" value="Unassembled WGS sequence"/>
</dbReference>
<dbReference type="EMBL" id="CCJX01000111">
    <property type="protein sequence ID" value="CDT43117.1"/>
    <property type="molecule type" value="Genomic_DNA"/>
</dbReference>
<protein>
    <submittedName>
        <fullName evidence="2">Uncharacterized protein</fullName>
    </submittedName>
</protein>
<feature type="transmembrane region" description="Helical" evidence="1">
    <location>
        <begin position="119"/>
        <end position="137"/>
    </location>
</feature>
<name>A0ABM9QVZ4_9VIBR</name>
<proteinExistence type="predicted"/>
<organism evidence="2 3">
    <name type="scientific">Vibrio crassostreae</name>
    <dbReference type="NCBI Taxonomy" id="246167"/>
    <lineage>
        <taxon>Bacteria</taxon>
        <taxon>Pseudomonadati</taxon>
        <taxon>Pseudomonadota</taxon>
        <taxon>Gammaproteobacteria</taxon>
        <taxon>Vibrionales</taxon>
        <taxon>Vibrionaceae</taxon>
        <taxon>Vibrio</taxon>
    </lineage>
</organism>
<feature type="transmembrane region" description="Helical" evidence="1">
    <location>
        <begin position="57"/>
        <end position="77"/>
    </location>
</feature>
<evidence type="ECO:0000313" key="3">
    <source>
        <dbReference type="Proteomes" id="UP000049077"/>
    </source>
</evidence>
<keyword evidence="1" id="KW-1133">Transmembrane helix</keyword>
<dbReference type="RefSeq" id="WP_048657860.1">
    <property type="nucleotide sequence ID" value="NZ_CAWQAQ010000099.1"/>
</dbReference>
<feature type="transmembrane region" description="Helical" evidence="1">
    <location>
        <begin position="89"/>
        <end position="113"/>
    </location>
</feature>
<feature type="transmembrane region" description="Helical" evidence="1">
    <location>
        <begin position="20"/>
        <end position="45"/>
    </location>
</feature>
<keyword evidence="3" id="KW-1185">Reference proteome</keyword>
<gene>
    <name evidence="2" type="ORF">VCR4J5_280006</name>
</gene>
<sequence length="158" mass="17758">MQNVDYHLKFYRKFFYSKRFLSYMTWIHSGCFAASFAFFLALFSVGKPENFSSFLDVSGFMFAISLVANMIATLVCICGQRIPRVTAKLVKSGLFLMLPLLGVTSMTVGVLTMICHFSVSYAVLPSVLIILSVKGLLKSISVLSLNQNEFDEVYSRQE</sequence>
<comment type="caution">
    <text evidence="2">The sequence shown here is derived from an EMBL/GenBank/DDBJ whole genome shotgun (WGS) entry which is preliminary data.</text>
</comment>
<evidence type="ECO:0000313" key="2">
    <source>
        <dbReference type="EMBL" id="CDT43117.1"/>
    </source>
</evidence>